<feature type="transmembrane region" description="Helical" evidence="4">
    <location>
        <begin position="376"/>
        <end position="396"/>
    </location>
</feature>
<feature type="region of interest" description="Disordered" evidence="3">
    <location>
        <begin position="250"/>
        <end position="270"/>
    </location>
</feature>
<dbReference type="SUPFAM" id="SSF49313">
    <property type="entry name" value="Cadherin-like"/>
    <property type="match status" value="1"/>
</dbReference>
<evidence type="ECO:0000313" key="7">
    <source>
        <dbReference type="Proteomes" id="UP000589620"/>
    </source>
</evidence>
<evidence type="ECO:0000256" key="1">
    <source>
        <dbReference type="ARBA" id="ARBA00005445"/>
    </source>
</evidence>
<feature type="chain" id="PRO_5038963257" description="DUF3494 domain-containing protein" evidence="5">
    <location>
        <begin position="40"/>
        <end position="404"/>
    </location>
</feature>
<evidence type="ECO:0000256" key="4">
    <source>
        <dbReference type="SAM" id="Phobius"/>
    </source>
</evidence>
<sequence>MADSTSSFSSSSVIRRIGLGATAAALLALLGLTFGPASARADTTLDGPVDIGTAAPFGVLGSSAVTNTGPTVVDGDVGVSPGSSITGFGGPPEGTLTGTLHQTDAVAAQAQSDVTTAFNTASGLTPTTSGVGELNGLSLTPGVYSGGALSLADNGALTLAGSATSVWVFQAASTLTIGSATHITMTGGATACNVFWRVGSSATLGTAAQFVGTVLADQSITATTGATIAGRLLASNAAVTLDTNTVTVPTGCPPPGTPVTTSSPAITSGTPTDAVVGTPYSFTVTASGTPAPTYAVTAGTLPAGLTLNPTTGVISGTPTTPGSSTVTITASNGQSPDASAVYTFLTAPAAVPVGAAGGTAIDSTALLAQSGSDATLPFAAALLVLALGLGLSGFAAHRSTRRPG</sequence>
<feature type="signal peptide" evidence="5">
    <location>
        <begin position="1"/>
        <end position="39"/>
    </location>
</feature>
<dbReference type="InterPro" id="IPR021884">
    <property type="entry name" value="Ice-bd_prot"/>
</dbReference>
<accession>A0A852T4Y3</accession>
<keyword evidence="7" id="KW-1185">Reference proteome</keyword>
<protein>
    <recommendedName>
        <fullName evidence="8">DUF3494 domain-containing protein</fullName>
    </recommendedName>
</protein>
<keyword evidence="2 5" id="KW-0732">Signal</keyword>
<dbReference type="Gene3D" id="2.60.40.10">
    <property type="entry name" value="Immunoglobulins"/>
    <property type="match status" value="1"/>
</dbReference>
<evidence type="ECO:0000256" key="2">
    <source>
        <dbReference type="ARBA" id="ARBA00022729"/>
    </source>
</evidence>
<keyword evidence="4" id="KW-0812">Transmembrane</keyword>
<dbReference type="InterPro" id="IPR015919">
    <property type="entry name" value="Cadherin-like_sf"/>
</dbReference>
<dbReference type="Proteomes" id="UP000589620">
    <property type="component" value="Unassembled WGS sequence"/>
</dbReference>
<reference evidence="6 7" key="1">
    <citation type="submission" date="2020-07" db="EMBL/GenBank/DDBJ databases">
        <title>Sequencing the genomes of 1000 actinobacteria strains.</title>
        <authorList>
            <person name="Klenk H.-P."/>
        </authorList>
    </citation>
    <scope>NUCLEOTIDE SEQUENCE [LARGE SCALE GENOMIC DNA]</scope>
    <source>
        <strain evidence="6 7">DSM 23871</strain>
    </source>
</reference>
<dbReference type="GO" id="GO:0016020">
    <property type="term" value="C:membrane"/>
    <property type="evidence" value="ECO:0007669"/>
    <property type="project" value="InterPro"/>
</dbReference>
<evidence type="ECO:0000256" key="5">
    <source>
        <dbReference type="SAM" id="SignalP"/>
    </source>
</evidence>
<proteinExistence type="inferred from homology"/>
<comment type="similarity">
    <text evidence="1">Belongs to the ice-binding protein family.</text>
</comment>
<dbReference type="GO" id="GO:0005509">
    <property type="term" value="F:calcium ion binding"/>
    <property type="evidence" value="ECO:0007669"/>
    <property type="project" value="InterPro"/>
</dbReference>
<dbReference type="Pfam" id="PF11999">
    <property type="entry name" value="Ice_binding"/>
    <property type="match status" value="1"/>
</dbReference>
<dbReference type="PROSITE" id="PS51318">
    <property type="entry name" value="TAT"/>
    <property type="match status" value="1"/>
</dbReference>
<keyword evidence="4" id="KW-1133">Transmembrane helix</keyword>
<name>A0A852T4Y3_9MICO</name>
<dbReference type="InterPro" id="IPR013783">
    <property type="entry name" value="Ig-like_fold"/>
</dbReference>
<dbReference type="Pfam" id="PF05345">
    <property type="entry name" value="He_PIG"/>
    <property type="match status" value="1"/>
</dbReference>
<dbReference type="SMR" id="A0A852T4Y3"/>
<evidence type="ECO:0000313" key="6">
    <source>
        <dbReference type="EMBL" id="NYD75873.1"/>
    </source>
</evidence>
<comment type="caution">
    <text evidence="6">The sequence shown here is derived from an EMBL/GenBank/DDBJ whole genome shotgun (WGS) entry which is preliminary data.</text>
</comment>
<organism evidence="6 7">
    <name type="scientific">Leifsonia soli</name>
    <dbReference type="NCBI Taxonomy" id="582665"/>
    <lineage>
        <taxon>Bacteria</taxon>
        <taxon>Bacillati</taxon>
        <taxon>Actinomycetota</taxon>
        <taxon>Actinomycetes</taxon>
        <taxon>Micrococcales</taxon>
        <taxon>Microbacteriaceae</taxon>
        <taxon>Leifsonia</taxon>
    </lineage>
</organism>
<evidence type="ECO:0008006" key="8">
    <source>
        <dbReference type="Google" id="ProtNLM"/>
    </source>
</evidence>
<dbReference type="EMBL" id="JACCBJ010000001">
    <property type="protein sequence ID" value="NYD75873.1"/>
    <property type="molecule type" value="Genomic_DNA"/>
</dbReference>
<keyword evidence="4" id="KW-0472">Membrane</keyword>
<dbReference type="RefSeq" id="WP_179457669.1">
    <property type="nucleotide sequence ID" value="NZ_BAAAPX010000001.1"/>
</dbReference>
<evidence type="ECO:0000256" key="3">
    <source>
        <dbReference type="SAM" id="MobiDB-lite"/>
    </source>
</evidence>
<gene>
    <name evidence="6" type="ORF">BJ963_003392</name>
</gene>
<dbReference type="InterPro" id="IPR006311">
    <property type="entry name" value="TAT_signal"/>
</dbReference>
<dbReference type="GO" id="GO:0005975">
    <property type="term" value="P:carbohydrate metabolic process"/>
    <property type="evidence" value="ECO:0007669"/>
    <property type="project" value="UniProtKB-ARBA"/>
</dbReference>
<dbReference type="AlphaFoldDB" id="A0A852T4Y3"/>